<dbReference type="PRINTS" id="PR00598">
    <property type="entry name" value="HTHMARR"/>
</dbReference>
<dbReference type="InterPro" id="IPR000835">
    <property type="entry name" value="HTH_MarR-typ"/>
</dbReference>
<dbReference type="InterPro" id="IPR023187">
    <property type="entry name" value="Tscrpt_reg_MarR-type_CS"/>
</dbReference>
<dbReference type="GO" id="GO:0003700">
    <property type="term" value="F:DNA-binding transcription factor activity"/>
    <property type="evidence" value="ECO:0007669"/>
    <property type="project" value="InterPro"/>
</dbReference>
<sequence length="149" mass="16995">MIDSDSDDILLTFQIPHHFIHLLMHDHVVPDELGINKTEVRTLMAIRREGPVSMRTIGSRVGIAKGSLTSVVDKLIKLELVQRSEHPEDRRKVLVSITEKGQQVAIREDKELRAHLGRKFSVLEDEEREALFQSLSTIQKITKRLKGAK</sequence>
<evidence type="ECO:0000259" key="4">
    <source>
        <dbReference type="PROSITE" id="PS50995"/>
    </source>
</evidence>
<dbReference type="Gene3D" id="1.10.10.10">
    <property type="entry name" value="Winged helix-like DNA-binding domain superfamily/Winged helix DNA-binding domain"/>
    <property type="match status" value="1"/>
</dbReference>
<evidence type="ECO:0000256" key="1">
    <source>
        <dbReference type="ARBA" id="ARBA00023015"/>
    </source>
</evidence>
<dbReference type="PROSITE" id="PS50995">
    <property type="entry name" value="HTH_MARR_2"/>
    <property type="match status" value="1"/>
</dbReference>
<dbReference type="SUPFAM" id="SSF46785">
    <property type="entry name" value="Winged helix' DNA-binding domain"/>
    <property type="match status" value="1"/>
</dbReference>
<evidence type="ECO:0000313" key="6">
    <source>
        <dbReference type="Proteomes" id="UP000295793"/>
    </source>
</evidence>
<dbReference type="PANTHER" id="PTHR42756">
    <property type="entry name" value="TRANSCRIPTIONAL REGULATOR, MARR"/>
    <property type="match status" value="1"/>
</dbReference>
<dbReference type="PROSITE" id="PS01117">
    <property type="entry name" value="HTH_MARR_1"/>
    <property type="match status" value="1"/>
</dbReference>
<dbReference type="InterPro" id="IPR036388">
    <property type="entry name" value="WH-like_DNA-bd_sf"/>
</dbReference>
<keyword evidence="3" id="KW-0804">Transcription</keyword>
<accession>A0A4R3I344</accession>
<organism evidence="5 6">
    <name type="scientific">Reinekea marinisedimentorum</name>
    <dbReference type="NCBI Taxonomy" id="230495"/>
    <lineage>
        <taxon>Bacteria</taxon>
        <taxon>Pseudomonadati</taxon>
        <taxon>Pseudomonadota</taxon>
        <taxon>Gammaproteobacteria</taxon>
        <taxon>Oceanospirillales</taxon>
        <taxon>Saccharospirillaceae</taxon>
        <taxon>Reinekea</taxon>
    </lineage>
</organism>
<reference evidence="5 6" key="1">
    <citation type="submission" date="2019-03" db="EMBL/GenBank/DDBJ databases">
        <title>Genomic Encyclopedia of Archaeal and Bacterial Type Strains, Phase II (KMG-II): from individual species to whole genera.</title>
        <authorList>
            <person name="Goeker M."/>
        </authorList>
    </citation>
    <scope>NUCLEOTIDE SEQUENCE [LARGE SCALE GENOMIC DNA]</scope>
    <source>
        <strain evidence="5 6">DSM 15388</strain>
    </source>
</reference>
<evidence type="ECO:0000256" key="2">
    <source>
        <dbReference type="ARBA" id="ARBA00023125"/>
    </source>
</evidence>
<keyword evidence="6" id="KW-1185">Reference proteome</keyword>
<dbReference type="AlphaFoldDB" id="A0A4R3I344"/>
<dbReference type="PANTHER" id="PTHR42756:SF1">
    <property type="entry name" value="TRANSCRIPTIONAL REPRESSOR OF EMRAB OPERON"/>
    <property type="match status" value="1"/>
</dbReference>
<dbReference type="Pfam" id="PF01047">
    <property type="entry name" value="MarR"/>
    <property type="match status" value="1"/>
</dbReference>
<dbReference type="OrthoDB" id="5295456at2"/>
<dbReference type="RefSeq" id="WP_132702099.1">
    <property type="nucleotide sequence ID" value="NZ_SLZR01000010.1"/>
</dbReference>
<evidence type="ECO:0000313" key="5">
    <source>
        <dbReference type="EMBL" id="TCS40208.1"/>
    </source>
</evidence>
<dbReference type="GO" id="GO:0003677">
    <property type="term" value="F:DNA binding"/>
    <property type="evidence" value="ECO:0007669"/>
    <property type="project" value="UniProtKB-KW"/>
</dbReference>
<gene>
    <name evidence="5" type="ORF">BCF53_110130</name>
</gene>
<name>A0A4R3I344_9GAMM</name>
<proteinExistence type="predicted"/>
<dbReference type="Proteomes" id="UP000295793">
    <property type="component" value="Unassembled WGS sequence"/>
</dbReference>
<dbReference type="SMART" id="SM00347">
    <property type="entry name" value="HTH_MARR"/>
    <property type="match status" value="1"/>
</dbReference>
<evidence type="ECO:0000256" key="3">
    <source>
        <dbReference type="ARBA" id="ARBA00023163"/>
    </source>
</evidence>
<protein>
    <submittedName>
        <fullName evidence="5">MarR family 2-MHQ and catechol resistance regulon transcriptional repressor</fullName>
    </submittedName>
</protein>
<keyword evidence="2" id="KW-0238">DNA-binding</keyword>
<feature type="domain" description="HTH marR-type" evidence="4">
    <location>
        <begin position="1"/>
        <end position="140"/>
    </location>
</feature>
<dbReference type="EMBL" id="SLZR01000010">
    <property type="protein sequence ID" value="TCS40208.1"/>
    <property type="molecule type" value="Genomic_DNA"/>
</dbReference>
<dbReference type="InterPro" id="IPR036390">
    <property type="entry name" value="WH_DNA-bd_sf"/>
</dbReference>
<keyword evidence="1" id="KW-0805">Transcription regulation</keyword>
<comment type="caution">
    <text evidence="5">The sequence shown here is derived from an EMBL/GenBank/DDBJ whole genome shotgun (WGS) entry which is preliminary data.</text>
</comment>